<dbReference type="GO" id="GO:0010629">
    <property type="term" value="P:negative regulation of gene expression"/>
    <property type="evidence" value="ECO:0007669"/>
    <property type="project" value="TreeGrafter"/>
</dbReference>
<dbReference type="STRING" id="7868.ENSCMIP00000022867"/>
<evidence type="ECO:0000313" key="8">
    <source>
        <dbReference type="Ensembl" id="ENSCMIP00000022867.1"/>
    </source>
</evidence>
<dbReference type="AlphaFoldDB" id="A0A4W3I2D5"/>
<dbReference type="GeneTree" id="ENSGT00940000154311"/>
<evidence type="ECO:0000256" key="6">
    <source>
        <dbReference type="SAM" id="Coils"/>
    </source>
</evidence>
<comment type="subcellular location">
    <subcellularLocation>
        <location evidence="1">Nucleus</location>
    </subcellularLocation>
</comment>
<dbReference type="GO" id="GO:0003950">
    <property type="term" value="F:NAD+ poly-ADP-ribosyltransferase activity"/>
    <property type="evidence" value="ECO:0007669"/>
    <property type="project" value="TreeGrafter"/>
</dbReference>
<evidence type="ECO:0000256" key="3">
    <source>
        <dbReference type="ARBA" id="ARBA00022679"/>
    </source>
</evidence>
<dbReference type="Pfam" id="PF23084">
    <property type="entry name" value="KH_PARP14_1"/>
    <property type="match status" value="1"/>
</dbReference>
<dbReference type="Proteomes" id="UP000314986">
    <property type="component" value="Unassembled WGS sequence"/>
</dbReference>
<keyword evidence="2" id="KW-0328">Glycosyltransferase</keyword>
<keyword evidence="6" id="KW-0175">Coiled coil</keyword>
<evidence type="ECO:0000256" key="5">
    <source>
        <dbReference type="ARBA" id="ARBA00023242"/>
    </source>
</evidence>
<keyword evidence="4" id="KW-0520">NAD</keyword>
<protein>
    <recommendedName>
        <fullName evidence="7">Macro domain-containing protein</fullName>
    </recommendedName>
</protein>
<dbReference type="PANTHER" id="PTHR14453:SF67">
    <property type="entry name" value="POLY [ADP-RIBOSE] POLYMERASE"/>
    <property type="match status" value="1"/>
</dbReference>
<feature type="coiled-coil region" evidence="6">
    <location>
        <begin position="184"/>
        <end position="218"/>
    </location>
</feature>
<keyword evidence="3" id="KW-0808">Transferase</keyword>
<keyword evidence="9" id="KW-1185">Reference proteome</keyword>
<dbReference type="PANTHER" id="PTHR14453">
    <property type="entry name" value="PARP/ZINC FINGER CCCH TYPE DOMAIN CONTAINING PROTEIN"/>
    <property type="match status" value="1"/>
</dbReference>
<accession>A0A4W3I2D5</accession>
<dbReference type="SUPFAM" id="SSF52949">
    <property type="entry name" value="Macro domain-like"/>
    <property type="match status" value="2"/>
</dbReference>
<organism evidence="8 9">
    <name type="scientific">Callorhinchus milii</name>
    <name type="common">Ghost shark</name>
    <dbReference type="NCBI Taxonomy" id="7868"/>
    <lineage>
        <taxon>Eukaryota</taxon>
        <taxon>Metazoa</taxon>
        <taxon>Chordata</taxon>
        <taxon>Craniata</taxon>
        <taxon>Vertebrata</taxon>
        <taxon>Chondrichthyes</taxon>
        <taxon>Holocephali</taxon>
        <taxon>Chimaeriformes</taxon>
        <taxon>Callorhinchidae</taxon>
        <taxon>Callorhinchus</taxon>
    </lineage>
</organism>
<dbReference type="PROSITE" id="PS51154">
    <property type="entry name" value="MACRO"/>
    <property type="match status" value="1"/>
</dbReference>
<dbReference type="GO" id="GO:0005737">
    <property type="term" value="C:cytoplasm"/>
    <property type="evidence" value="ECO:0007669"/>
    <property type="project" value="TreeGrafter"/>
</dbReference>
<feature type="domain" description="Macro" evidence="7">
    <location>
        <begin position="736"/>
        <end position="879"/>
    </location>
</feature>
<dbReference type="InterPro" id="IPR052056">
    <property type="entry name" value="Mono-ARTD/PARP"/>
</dbReference>
<dbReference type="Pfam" id="PF01661">
    <property type="entry name" value="Macro"/>
    <property type="match status" value="2"/>
</dbReference>
<dbReference type="InterPro" id="IPR057047">
    <property type="entry name" value="PARP14_KH_5"/>
</dbReference>
<dbReference type="Pfam" id="PF23252">
    <property type="entry name" value="KH_PARP14_5"/>
    <property type="match status" value="1"/>
</dbReference>
<reference evidence="9" key="3">
    <citation type="journal article" date="2014" name="Nature">
        <title>Elephant shark genome provides unique insights into gnathostome evolution.</title>
        <authorList>
            <consortium name="International Elephant Shark Genome Sequencing Consortium"/>
            <person name="Venkatesh B."/>
            <person name="Lee A.P."/>
            <person name="Ravi V."/>
            <person name="Maurya A.K."/>
            <person name="Lian M.M."/>
            <person name="Swann J.B."/>
            <person name="Ohta Y."/>
            <person name="Flajnik M.F."/>
            <person name="Sutoh Y."/>
            <person name="Kasahara M."/>
            <person name="Hoon S."/>
            <person name="Gangu V."/>
            <person name="Roy S.W."/>
            <person name="Irimia M."/>
            <person name="Korzh V."/>
            <person name="Kondrychyn I."/>
            <person name="Lim Z.W."/>
            <person name="Tay B.H."/>
            <person name="Tohari S."/>
            <person name="Kong K.W."/>
            <person name="Ho S."/>
            <person name="Lorente-Galdos B."/>
            <person name="Quilez J."/>
            <person name="Marques-Bonet T."/>
            <person name="Raney B.J."/>
            <person name="Ingham P.W."/>
            <person name="Tay A."/>
            <person name="Hillier L.W."/>
            <person name="Minx P."/>
            <person name="Boehm T."/>
            <person name="Wilson R.K."/>
            <person name="Brenner S."/>
            <person name="Warren W.C."/>
        </authorList>
    </citation>
    <scope>NUCLEOTIDE SEQUENCE [LARGE SCALE GENOMIC DNA]</scope>
</reference>
<reference evidence="9" key="1">
    <citation type="journal article" date="2006" name="Science">
        <title>Ancient noncoding elements conserved in the human genome.</title>
        <authorList>
            <person name="Venkatesh B."/>
            <person name="Kirkness E.F."/>
            <person name="Loh Y.H."/>
            <person name="Halpern A.L."/>
            <person name="Lee A.P."/>
            <person name="Johnson J."/>
            <person name="Dandona N."/>
            <person name="Viswanathan L.D."/>
            <person name="Tay A."/>
            <person name="Venter J.C."/>
            <person name="Strausberg R.L."/>
            <person name="Brenner S."/>
        </authorList>
    </citation>
    <scope>NUCLEOTIDE SEQUENCE [LARGE SCALE GENOMIC DNA]</scope>
</reference>
<evidence type="ECO:0000256" key="4">
    <source>
        <dbReference type="ARBA" id="ARBA00023027"/>
    </source>
</evidence>
<keyword evidence="5" id="KW-0539">Nucleus</keyword>
<dbReference type="GO" id="GO:0070212">
    <property type="term" value="P:protein poly-ADP-ribosylation"/>
    <property type="evidence" value="ECO:0007669"/>
    <property type="project" value="TreeGrafter"/>
</dbReference>
<dbReference type="InterPro" id="IPR057044">
    <property type="entry name" value="PARP14_KH_1"/>
</dbReference>
<reference evidence="9" key="2">
    <citation type="journal article" date="2007" name="PLoS Biol.">
        <title>Survey sequencing and comparative analysis of the elephant shark (Callorhinchus milii) genome.</title>
        <authorList>
            <person name="Venkatesh B."/>
            <person name="Kirkness E.F."/>
            <person name="Loh Y.H."/>
            <person name="Halpern A.L."/>
            <person name="Lee A.P."/>
            <person name="Johnson J."/>
            <person name="Dandona N."/>
            <person name="Viswanathan L.D."/>
            <person name="Tay A."/>
            <person name="Venter J.C."/>
            <person name="Strausberg R.L."/>
            <person name="Brenner S."/>
        </authorList>
    </citation>
    <scope>NUCLEOTIDE SEQUENCE [LARGE SCALE GENOMIC DNA]</scope>
</reference>
<dbReference type="Ensembl" id="ENSCMIT00000023258.1">
    <property type="protein sequence ID" value="ENSCMIP00000022867.1"/>
    <property type="gene ID" value="ENSCMIG00000010258.1"/>
</dbReference>
<reference evidence="8" key="5">
    <citation type="submission" date="2025-09" db="UniProtKB">
        <authorList>
            <consortium name="Ensembl"/>
        </authorList>
    </citation>
    <scope>IDENTIFICATION</scope>
</reference>
<sequence>MSVKRQEGTAILQFEDPKVVRRLVDKDHKETQLTVNPHYPSLGAPVYRSNDPIPINHLEEFTIAVNPCVLQHLQKERRCIQDLDEIAKSVYCSYTFQGNHFVLKPSVNENTQLYFKIAKKWRKNVEDKVEEFINRFDYKEESADAELWDKVKNKCRGLRSPWMDLQYSDQTKKIIMVGKQEIVCETSRKMRDILKKAKDEIEQERTIVEEKIQFARAVELAFVFNHIKNDVQEVKLSRSKSPPVLTVKGVKKKVKLALTCINSFQSQLRNRPLGLSPTLEGFIRTLDLEKVAQIHFVPNNIKATLVLKGKLDILAIEGDVQKAQDKLKQVFGDETLNLTPEQIAVTEGDGWKVFLGELEAEAKSSSEGCRIELLKNPGSVMLTGFTNMVTDIKIKLCDYLDKKRLSSQFIPATKEQVDFVENCLDLSELLDLKNQGISLLPVRTLPTGLKVTGTAENLNTAVSAIKKELLSIQSETFTYDKPGEALALIKQNDSLKVKAGDNGCMCVLEFVTNETSTCLSKHKLPNGLSLTIWQKDILHQRADAVVCQLCNCSDPVTGVTKAILTATGIDVPEMINDIKSIMGALTEETALAISAGTLPFKELILAVTPGVGSGVNPVVGNLQSVVMNCLETAEVNQCQSIAFPTLGRPGSTLDQRVRETLTAILENCKETKSKNKYLQHIHLVEKDGSTANKFKEMAQMMVVSADSINKVDACLKKSRQMPTTLKQGYVPSVPAMLLLPTVQIAGKTVMLKKGDITQESTEAIVNSNNNSLDLNSGVSGAILKAAGSTVKDECKKIGSQANDGVVVTGGGQLQCLYIMHMVGPKTAPLITAAVEKTLGKCDQLNIATVAFPAIGTGKTSYVITRSSLVTDSLTGHIGI</sequence>
<evidence type="ECO:0000313" key="9">
    <source>
        <dbReference type="Proteomes" id="UP000314986"/>
    </source>
</evidence>
<dbReference type="Gene3D" id="3.40.220.10">
    <property type="entry name" value="Leucine Aminopeptidase, subunit E, domain 1"/>
    <property type="match status" value="2"/>
</dbReference>
<reference evidence="8" key="4">
    <citation type="submission" date="2025-08" db="UniProtKB">
        <authorList>
            <consortium name="Ensembl"/>
        </authorList>
    </citation>
    <scope>IDENTIFICATION</scope>
</reference>
<dbReference type="InterPro" id="IPR002589">
    <property type="entry name" value="Macro_dom"/>
</dbReference>
<dbReference type="Pfam" id="PF23085">
    <property type="entry name" value="RRM_PARP14_3"/>
    <property type="match status" value="1"/>
</dbReference>
<proteinExistence type="predicted"/>
<name>A0A4W3I2D5_CALMI</name>
<dbReference type="GO" id="GO:0003714">
    <property type="term" value="F:transcription corepressor activity"/>
    <property type="evidence" value="ECO:0007669"/>
    <property type="project" value="TreeGrafter"/>
</dbReference>
<dbReference type="SMART" id="SM00506">
    <property type="entry name" value="A1pp"/>
    <property type="match status" value="1"/>
</dbReference>
<evidence type="ECO:0000259" key="7">
    <source>
        <dbReference type="PROSITE" id="PS51154"/>
    </source>
</evidence>
<evidence type="ECO:0000256" key="1">
    <source>
        <dbReference type="ARBA" id="ARBA00004123"/>
    </source>
</evidence>
<dbReference type="GO" id="GO:0005634">
    <property type="term" value="C:nucleus"/>
    <property type="evidence" value="ECO:0007669"/>
    <property type="project" value="UniProtKB-SubCell"/>
</dbReference>
<evidence type="ECO:0000256" key="2">
    <source>
        <dbReference type="ARBA" id="ARBA00022676"/>
    </source>
</evidence>
<dbReference type="GO" id="GO:1990404">
    <property type="term" value="F:NAD+-protein mono-ADP-ribosyltransferase activity"/>
    <property type="evidence" value="ECO:0007669"/>
    <property type="project" value="TreeGrafter"/>
</dbReference>
<dbReference type="InParanoid" id="A0A4W3I2D5"/>
<dbReference type="InterPro" id="IPR043472">
    <property type="entry name" value="Macro_dom-like"/>
</dbReference>